<dbReference type="EMBL" id="WNYA01007429">
    <property type="protein sequence ID" value="KAG8541486.1"/>
    <property type="molecule type" value="Genomic_DNA"/>
</dbReference>
<dbReference type="Proteomes" id="UP000824782">
    <property type="component" value="Unassembled WGS sequence"/>
</dbReference>
<proteinExistence type="predicted"/>
<protein>
    <submittedName>
        <fullName evidence="1">Uncharacterized protein</fullName>
    </submittedName>
</protein>
<gene>
    <name evidence="1" type="ORF">GDO81_028923</name>
</gene>
<evidence type="ECO:0000313" key="1">
    <source>
        <dbReference type="EMBL" id="KAG8541486.1"/>
    </source>
</evidence>
<organism evidence="1 2">
    <name type="scientific">Engystomops pustulosus</name>
    <name type="common">Tungara frog</name>
    <name type="synonym">Physalaemus pustulosus</name>
    <dbReference type="NCBI Taxonomy" id="76066"/>
    <lineage>
        <taxon>Eukaryota</taxon>
        <taxon>Metazoa</taxon>
        <taxon>Chordata</taxon>
        <taxon>Craniata</taxon>
        <taxon>Vertebrata</taxon>
        <taxon>Euteleostomi</taxon>
        <taxon>Amphibia</taxon>
        <taxon>Batrachia</taxon>
        <taxon>Anura</taxon>
        <taxon>Neobatrachia</taxon>
        <taxon>Hyloidea</taxon>
        <taxon>Leptodactylidae</taxon>
        <taxon>Leiuperinae</taxon>
        <taxon>Engystomops</taxon>
    </lineage>
</organism>
<name>A0AAV6YX47_ENGPU</name>
<sequence length="84" mass="8890">MLLSPSDGTGWALPAPGFNVGFHVHPVETLPEGSLSLLSAKVSVLVVVHIQHYLGIPPGDHDLIQLVVGNGIQSSPFCIPRVFL</sequence>
<evidence type="ECO:0000313" key="2">
    <source>
        <dbReference type="Proteomes" id="UP000824782"/>
    </source>
</evidence>
<comment type="caution">
    <text evidence="1">The sequence shown here is derived from an EMBL/GenBank/DDBJ whole genome shotgun (WGS) entry which is preliminary data.</text>
</comment>
<dbReference type="AlphaFoldDB" id="A0AAV6YX47"/>
<reference evidence="1" key="1">
    <citation type="thesis" date="2020" institute="ProQuest LLC" country="789 East Eisenhower Parkway, Ann Arbor, MI, USA">
        <title>Comparative Genomics and Chromosome Evolution.</title>
        <authorList>
            <person name="Mudd A.B."/>
        </authorList>
    </citation>
    <scope>NUCLEOTIDE SEQUENCE</scope>
    <source>
        <strain evidence="1">237g6f4</strain>
        <tissue evidence="1">Blood</tissue>
    </source>
</reference>
<accession>A0AAV6YX47</accession>
<keyword evidence="2" id="KW-1185">Reference proteome</keyword>